<evidence type="ECO:0000256" key="10">
    <source>
        <dbReference type="ARBA" id="ARBA00033171"/>
    </source>
</evidence>
<keyword evidence="7" id="KW-0663">Pyridoxal phosphate</keyword>
<dbReference type="Pfam" id="PF09084">
    <property type="entry name" value="NMT1"/>
    <property type="match status" value="1"/>
</dbReference>
<comment type="subunit">
    <text evidence="4">Homodimer.</text>
</comment>
<evidence type="ECO:0000313" key="14">
    <source>
        <dbReference type="Proteomes" id="UP000230790"/>
    </source>
</evidence>
<dbReference type="Gene3D" id="3.40.50.720">
    <property type="entry name" value="NAD(P)-binding Rossmann-like Domain"/>
    <property type="match status" value="1"/>
</dbReference>
<protein>
    <recommendedName>
        <fullName evidence="10">Thiamine pyrimidine synthase</fullName>
    </recommendedName>
</protein>
<dbReference type="PANTHER" id="PTHR31528:SF1">
    <property type="entry name" value="4-AMINO-5-HYDROXYMETHYL-2-METHYLPYRIMIDINE PHOSPHATE SYNTHASE THI11-RELATED"/>
    <property type="match status" value="1"/>
</dbReference>
<dbReference type="GO" id="GO:0016740">
    <property type="term" value="F:transferase activity"/>
    <property type="evidence" value="ECO:0007669"/>
    <property type="project" value="UniProtKB-KW"/>
</dbReference>
<keyword evidence="6" id="KW-0479">Metal-binding</keyword>
<evidence type="ECO:0000313" key="13">
    <source>
        <dbReference type="EMBL" id="PJF46034.1"/>
    </source>
</evidence>
<proteinExistence type="inferred from homology"/>
<evidence type="ECO:0000256" key="7">
    <source>
        <dbReference type="ARBA" id="ARBA00022898"/>
    </source>
</evidence>
<dbReference type="InterPro" id="IPR027939">
    <property type="entry name" value="NMT1/THI5"/>
</dbReference>
<dbReference type="InterPro" id="IPR036291">
    <property type="entry name" value="NAD(P)-bd_dom_sf"/>
</dbReference>
<evidence type="ECO:0000256" key="2">
    <source>
        <dbReference type="ARBA" id="ARBA00004948"/>
    </source>
</evidence>
<evidence type="ECO:0000256" key="8">
    <source>
        <dbReference type="ARBA" id="ARBA00022977"/>
    </source>
</evidence>
<dbReference type="GO" id="GO:0046872">
    <property type="term" value="F:metal ion binding"/>
    <property type="evidence" value="ECO:0007669"/>
    <property type="project" value="UniProtKB-KW"/>
</dbReference>
<evidence type="ECO:0000256" key="3">
    <source>
        <dbReference type="ARBA" id="ARBA00009406"/>
    </source>
</evidence>
<dbReference type="EMBL" id="PGTN01000528">
    <property type="protein sequence ID" value="PJF46034.1"/>
    <property type="molecule type" value="Genomic_DNA"/>
</dbReference>
<comment type="catalytic activity">
    <reaction evidence="11">
        <text>N(6)-(pyridoxal phosphate)-L-lysyl-[4-amino-5-hydroxymethyl-2-methylpyrimidine phosphate synthase] + L-histidyl-[4-amino-5-hydroxymethyl-2-methylpyrimidine phosphate synthase] + 2 Fe(3+) + 4 H2O = L-lysyl-[4-amino-5-hydroxymethyl-2-methylpyrimidine phosphate synthase] + (2S)-2-amino-5-hydroxy-4-oxopentanoyl-[4-amino-5-hydroxymethyl-2-methylpyrimidine phosphate synthase] + 4-amino-2-methyl-5-(phosphooxymethyl)pyrimidine + 3-oxopropanoate + 2 Fe(2+) + 2 H(+)</text>
        <dbReference type="Rhea" id="RHEA:65756"/>
        <dbReference type="Rhea" id="RHEA-COMP:16892"/>
        <dbReference type="Rhea" id="RHEA-COMP:16893"/>
        <dbReference type="Rhea" id="RHEA-COMP:16894"/>
        <dbReference type="Rhea" id="RHEA-COMP:16895"/>
        <dbReference type="ChEBI" id="CHEBI:15377"/>
        <dbReference type="ChEBI" id="CHEBI:15378"/>
        <dbReference type="ChEBI" id="CHEBI:29033"/>
        <dbReference type="ChEBI" id="CHEBI:29034"/>
        <dbReference type="ChEBI" id="CHEBI:29969"/>
        <dbReference type="ChEBI" id="CHEBI:29979"/>
        <dbReference type="ChEBI" id="CHEBI:33190"/>
        <dbReference type="ChEBI" id="CHEBI:58354"/>
        <dbReference type="ChEBI" id="CHEBI:143915"/>
        <dbReference type="ChEBI" id="CHEBI:157692"/>
    </reaction>
    <physiologicalReaction direction="left-to-right" evidence="11">
        <dbReference type="Rhea" id="RHEA:65757"/>
    </physiologicalReaction>
</comment>
<evidence type="ECO:0000256" key="11">
    <source>
        <dbReference type="ARBA" id="ARBA00048179"/>
    </source>
</evidence>
<evidence type="ECO:0000259" key="12">
    <source>
        <dbReference type="Pfam" id="PF09084"/>
    </source>
</evidence>
<gene>
    <name evidence="13" type="ORF">CUN48_15855</name>
</gene>
<evidence type="ECO:0000256" key="6">
    <source>
        <dbReference type="ARBA" id="ARBA00022723"/>
    </source>
</evidence>
<dbReference type="InterPro" id="IPR015168">
    <property type="entry name" value="SsuA/THI5"/>
</dbReference>
<accession>A0A2M8Q8D1</accession>
<comment type="caution">
    <text evidence="13">The sequence shown here is derived from an EMBL/GenBank/DDBJ whole genome shotgun (WGS) entry which is preliminary data.</text>
</comment>
<reference evidence="13 14" key="1">
    <citation type="submission" date="2017-11" db="EMBL/GenBank/DDBJ databases">
        <title>Evolution of Phototrophy in the Chloroflexi Phylum Driven by Horizontal Gene Transfer.</title>
        <authorList>
            <person name="Ward L.M."/>
            <person name="Hemp J."/>
            <person name="Shih P.M."/>
            <person name="Mcglynn S.E."/>
            <person name="Fischer W."/>
        </authorList>
    </citation>
    <scope>NUCLEOTIDE SEQUENCE [LARGE SCALE GENOMIC DNA]</scope>
    <source>
        <strain evidence="13">JP3_7</strain>
    </source>
</reference>
<name>A0A2M8Q8D1_9CHLR</name>
<keyword evidence="9" id="KW-0408">Iron</keyword>
<keyword evidence="8" id="KW-0784">Thiamine biosynthesis</keyword>
<evidence type="ECO:0000256" key="9">
    <source>
        <dbReference type="ARBA" id="ARBA00023004"/>
    </source>
</evidence>
<sequence length="201" mass="22232">LSTPKDWEGRTVGYKGTPPPDLFALLHAAGADPAKVALVNVGFDPRVLTEGQVDVYPLFKSNEPFLIRKWGYDLTLWDAADYGVPTLGLAYVSSEAFIEEHPEALVRFLRAALRGVEVVYHLASAEHLGARGDVLSVDGRGTANLARAAAEMRVRRFFYVSHLDADRASYYPLLRVKGIAEEHIRRSGVPYTIFRSALLYG</sequence>
<feature type="domain" description="SsuA/THI5-like" evidence="12">
    <location>
        <begin position="2"/>
        <end position="120"/>
    </location>
</feature>
<organism evidence="13 14">
    <name type="scientific">Candidatus Thermofonsia Clade 3 bacterium</name>
    <dbReference type="NCBI Taxonomy" id="2364212"/>
    <lineage>
        <taxon>Bacteria</taxon>
        <taxon>Bacillati</taxon>
        <taxon>Chloroflexota</taxon>
        <taxon>Candidatus Thermofontia</taxon>
        <taxon>Candidatus Thermofonsia Clade 3</taxon>
    </lineage>
</organism>
<comment type="function">
    <text evidence="1">Responsible for the formation of the pyrimidine heterocycle in the thiamine biosynthesis pathway. Catalyzes the formation of hydroxymethylpyrimidine phosphate (HMP-P) from histidine and pyridoxal phosphate (PLP). The protein uses PLP and the active site histidine to form HMP-P, generating an inactive enzyme. The enzyme can only undergo a single turnover, which suggests it is a suicide enzyme.</text>
</comment>
<feature type="non-terminal residue" evidence="13">
    <location>
        <position position="1"/>
    </location>
</feature>
<dbReference type="PANTHER" id="PTHR31528">
    <property type="entry name" value="4-AMINO-5-HYDROXYMETHYL-2-METHYLPYRIMIDINE PHOSPHATE SYNTHASE THI11-RELATED"/>
    <property type="match status" value="1"/>
</dbReference>
<comment type="similarity">
    <text evidence="3">Belongs to the NMT1/THI5 family.</text>
</comment>
<dbReference type="SUPFAM" id="SSF51735">
    <property type="entry name" value="NAD(P)-binding Rossmann-fold domains"/>
    <property type="match status" value="1"/>
</dbReference>
<dbReference type="Proteomes" id="UP000230790">
    <property type="component" value="Unassembled WGS sequence"/>
</dbReference>
<dbReference type="GO" id="GO:0009228">
    <property type="term" value="P:thiamine biosynthetic process"/>
    <property type="evidence" value="ECO:0007669"/>
    <property type="project" value="UniProtKB-KW"/>
</dbReference>
<evidence type="ECO:0000256" key="4">
    <source>
        <dbReference type="ARBA" id="ARBA00011738"/>
    </source>
</evidence>
<evidence type="ECO:0000256" key="5">
    <source>
        <dbReference type="ARBA" id="ARBA00022679"/>
    </source>
</evidence>
<feature type="non-terminal residue" evidence="13">
    <location>
        <position position="201"/>
    </location>
</feature>
<dbReference type="AlphaFoldDB" id="A0A2M8Q8D1"/>
<dbReference type="Gene3D" id="3.40.190.10">
    <property type="entry name" value="Periplasmic binding protein-like II"/>
    <property type="match status" value="1"/>
</dbReference>
<evidence type="ECO:0000256" key="1">
    <source>
        <dbReference type="ARBA" id="ARBA00003469"/>
    </source>
</evidence>
<keyword evidence="5" id="KW-0808">Transferase</keyword>
<dbReference type="SUPFAM" id="SSF53850">
    <property type="entry name" value="Periplasmic binding protein-like II"/>
    <property type="match status" value="1"/>
</dbReference>
<comment type="pathway">
    <text evidence="2">Cofactor biosynthesis; thiamine diphosphate biosynthesis.</text>
</comment>